<feature type="domain" description="CheW-like" evidence="15">
    <location>
        <begin position="598"/>
        <end position="734"/>
    </location>
</feature>
<dbReference type="Pfam" id="PF01627">
    <property type="entry name" value="Hpt"/>
    <property type="match status" value="1"/>
</dbReference>
<dbReference type="Pfam" id="PF02518">
    <property type="entry name" value="HATPase_c"/>
    <property type="match status" value="1"/>
</dbReference>
<keyword evidence="10" id="KW-0902">Two-component regulatory system</keyword>
<evidence type="ECO:0000256" key="10">
    <source>
        <dbReference type="ARBA" id="ARBA00023012"/>
    </source>
</evidence>
<dbReference type="RefSeq" id="WP_075776485.1">
    <property type="nucleotide sequence ID" value="NZ_CP019437.1"/>
</dbReference>
<protein>
    <recommendedName>
        <fullName evidence="3">Chemotaxis protein CheA</fullName>
        <ecNumber evidence="2">2.7.13.3</ecNumber>
    </recommendedName>
</protein>
<accession>A0ABN4X6R6</accession>
<dbReference type="InterPro" id="IPR003594">
    <property type="entry name" value="HATPase_dom"/>
</dbReference>
<dbReference type="InterPro" id="IPR036061">
    <property type="entry name" value="CheW-like_dom_sf"/>
</dbReference>
<feature type="region of interest" description="Disordered" evidence="13">
    <location>
        <begin position="274"/>
        <end position="347"/>
    </location>
</feature>
<feature type="domain" description="HPt" evidence="16">
    <location>
        <begin position="1"/>
        <end position="105"/>
    </location>
</feature>
<dbReference type="InterPro" id="IPR004105">
    <property type="entry name" value="CheA-like_dim"/>
</dbReference>
<dbReference type="PANTHER" id="PTHR43395">
    <property type="entry name" value="SENSOR HISTIDINE KINASE CHEA"/>
    <property type="match status" value="1"/>
</dbReference>
<dbReference type="PANTHER" id="PTHR43395:SF10">
    <property type="entry name" value="CHEMOTAXIS PROTEIN CHEA"/>
    <property type="match status" value="1"/>
</dbReference>
<dbReference type="CDD" id="cd00088">
    <property type="entry name" value="HPT"/>
    <property type="match status" value="1"/>
</dbReference>
<evidence type="ECO:0000256" key="11">
    <source>
        <dbReference type="ARBA" id="ARBA00035100"/>
    </source>
</evidence>
<proteinExistence type="predicted"/>
<organism evidence="17 18">
    <name type="scientific">Thioclava nitratireducens</name>
    <dbReference type="NCBI Taxonomy" id="1915078"/>
    <lineage>
        <taxon>Bacteria</taxon>
        <taxon>Pseudomonadati</taxon>
        <taxon>Pseudomonadota</taxon>
        <taxon>Alphaproteobacteria</taxon>
        <taxon>Rhodobacterales</taxon>
        <taxon>Paracoccaceae</taxon>
        <taxon>Thioclava</taxon>
    </lineage>
</organism>
<dbReference type="InterPro" id="IPR002545">
    <property type="entry name" value="CheW-lke_dom"/>
</dbReference>
<evidence type="ECO:0000256" key="12">
    <source>
        <dbReference type="PROSITE-ProRule" id="PRU00110"/>
    </source>
</evidence>
<sequence>MSDPMAEIKTSFFIECEELLESLQDALSDLDEGADDGETINVVFRAVHSIKGGAGAFGLDALVAFAHRFETVLDELRSGRLALTPEAVKLFFQAADLLTDEIHAAREGSPEPATAAACLQSLEALLGESGAERVAEAEDDEVSDFQPMGLALDLDFDFAPVEAPPSGFNLEFRPDTALYASGNEPLQLLRALSDIADISVVTDTTAVPSLDALDAEENHLGWSVQITGDIGEDEIREVFEFVEDVCQLDISPTLETPEVPPAGLPDIDSELREYAHEEEDDGQDLESEAQSSENAAPPRAEEGAEAEPAPPSRKADPSPTGHQAETAKPTAAQPAAAATPAPAAEHGATVRVDIERIDRLVNLVGELVINQAMLAQSVAEAGLPPNSAVNTGLEAFMMLTRDIQDSVMMIRAQPVKPLFQRMARIVREASSAIGKDVRLKTEGETTEVDKTVIERLADPLTHMIRNAVDHGLEASDTRVAAGKPREGIVTLSAHHRSGRVVIEVSDDGGGINRKKVFRKAVEKGLIAADAQLSDSEIDNLLFLPGFSTADQVSALSGRGVGMDVVKSSIQSLGGRISITSAPGKGSCFSISLPLTLAVLDGMVVNVAGETLVVPLSSILETATLTSEDIRALGPSTNVIHLRGAFVPLFDLGAELGYRDPKNSYSGDVVLLTAQEDGARSALVVDSILEQRQVVIKGLQQSYGHIPGVAAATILGDGQIALILDPADLVQTASGNTRAIDLSLAG</sequence>
<keyword evidence="18" id="KW-1185">Reference proteome</keyword>
<dbReference type="PRINTS" id="PR00344">
    <property type="entry name" value="BCTRLSENSOR"/>
</dbReference>
<dbReference type="SUPFAM" id="SSF47226">
    <property type="entry name" value="Histidine-containing phosphotransfer domain, HPT domain"/>
    <property type="match status" value="1"/>
</dbReference>
<comment type="catalytic activity">
    <reaction evidence="1">
        <text>ATP + protein L-histidine = ADP + protein N-phospho-L-histidine.</text>
        <dbReference type="EC" id="2.7.13.3"/>
    </reaction>
</comment>
<feature type="compositionally biased region" description="Acidic residues" evidence="13">
    <location>
        <begin position="276"/>
        <end position="287"/>
    </location>
</feature>
<dbReference type="SMART" id="SM00387">
    <property type="entry name" value="HATPase_c"/>
    <property type="match status" value="1"/>
</dbReference>
<dbReference type="SMART" id="SM00260">
    <property type="entry name" value="CheW"/>
    <property type="match status" value="1"/>
</dbReference>
<dbReference type="InterPro" id="IPR005467">
    <property type="entry name" value="His_kinase_dom"/>
</dbReference>
<evidence type="ECO:0000256" key="1">
    <source>
        <dbReference type="ARBA" id="ARBA00000085"/>
    </source>
</evidence>
<evidence type="ECO:0000259" key="15">
    <source>
        <dbReference type="PROSITE" id="PS50851"/>
    </source>
</evidence>
<evidence type="ECO:0000256" key="13">
    <source>
        <dbReference type="SAM" id="MobiDB-lite"/>
    </source>
</evidence>
<dbReference type="InterPro" id="IPR036890">
    <property type="entry name" value="HATPase_C_sf"/>
</dbReference>
<dbReference type="Pfam" id="PF01584">
    <property type="entry name" value="CheW"/>
    <property type="match status" value="1"/>
</dbReference>
<keyword evidence="4" id="KW-0145">Chemotaxis</keyword>
<evidence type="ECO:0000256" key="2">
    <source>
        <dbReference type="ARBA" id="ARBA00012438"/>
    </source>
</evidence>
<evidence type="ECO:0000259" key="14">
    <source>
        <dbReference type="PROSITE" id="PS50109"/>
    </source>
</evidence>
<evidence type="ECO:0000256" key="4">
    <source>
        <dbReference type="ARBA" id="ARBA00022500"/>
    </source>
</evidence>
<dbReference type="EC" id="2.7.13.3" evidence="2"/>
<dbReference type="SMART" id="SM01231">
    <property type="entry name" value="H-kinase_dim"/>
    <property type="match status" value="1"/>
</dbReference>
<dbReference type="InterPro" id="IPR008207">
    <property type="entry name" value="Sig_transdc_His_kin_Hpt_dom"/>
</dbReference>
<dbReference type="InterPro" id="IPR051315">
    <property type="entry name" value="Bact_Chemotaxis_CheA"/>
</dbReference>
<reference evidence="17 18" key="1">
    <citation type="submission" date="2017-01" db="EMBL/GenBank/DDBJ databases">
        <title>The complete genome sequence of a sulfur-oxidizing marine bacterium Thioclava sp. 25B10_4T.</title>
        <authorList>
            <person name="Liu Y."/>
            <person name="Lai Q."/>
            <person name="Shao Z."/>
        </authorList>
    </citation>
    <scope>NUCLEOTIDE SEQUENCE [LARGE SCALE GENOMIC DNA]</scope>
    <source>
        <strain evidence="17 18">25B10_4</strain>
    </source>
</reference>
<name>A0ABN4X6R6_9RHOB</name>
<dbReference type="InterPro" id="IPR037006">
    <property type="entry name" value="CheA-like_homodim_sf"/>
</dbReference>
<dbReference type="SUPFAM" id="SSF47384">
    <property type="entry name" value="Homodimeric domain of signal transducing histidine kinase"/>
    <property type="match status" value="1"/>
</dbReference>
<comment type="function">
    <text evidence="11">Involved in the transmission of sensory signals from the chemoreceptors to the flagellar motors. CheA is autophosphorylated; it can transfer its phosphate group to either CheB or CheY.</text>
</comment>
<dbReference type="Gene3D" id="2.30.30.40">
    <property type="entry name" value="SH3 Domains"/>
    <property type="match status" value="1"/>
</dbReference>
<evidence type="ECO:0000256" key="5">
    <source>
        <dbReference type="ARBA" id="ARBA00022553"/>
    </source>
</evidence>
<dbReference type="PROSITE" id="PS50109">
    <property type="entry name" value="HIS_KIN"/>
    <property type="match status" value="1"/>
</dbReference>
<evidence type="ECO:0000259" key="16">
    <source>
        <dbReference type="PROSITE" id="PS50894"/>
    </source>
</evidence>
<feature type="modified residue" description="Phosphohistidine" evidence="12">
    <location>
        <position position="48"/>
    </location>
</feature>
<dbReference type="Gene3D" id="1.10.287.560">
    <property type="entry name" value="Histidine kinase CheA-like, homodimeric domain"/>
    <property type="match status" value="1"/>
</dbReference>
<keyword evidence="9" id="KW-0067">ATP-binding</keyword>
<dbReference type="Gene3D" id="1.20.120.160">
    <property type="entry name" value="HPT domain"/>
    <property type="match status" value="1"/>
</dbReference>
<dbReference type="SUPFAM" id="SSF55874">
    <property type="entry name" value="ATPase domain of HSP90 chaperone/DNA topoisomerase II/histidine kinase"/>
    <property type="match status" value="1"/>
</dbReference>
<evidence type="ECO:0000256" key="7">
    <source>
        <dbReference type="ARBA" id="ARBA00022741"/>
    </source>
</evidence>
<dbReference type="SMART" id="SM00073">
    <property type="entry name" value="HPT"/>
    <property type="match status" value="1"/>
</dbReference>
<keyword evidence="5 12" id="KW-0597">Phosphoprotein</keyword>
<evidence type="ECO:0000313" key="17">
    <source>
        <dbReference type="EMBL" id="AQS48171.1"/>
    </source>
</evidence>
<keyword evidence="6" id="KW-0808">Transferase</keyword>
<dbReference type="Gene3D" id="3.30.565.10">
    <property type="entry name" value="Histidine kinase-like ATPase, C-terminal domain"/>
    <property type="match status" value="1"/>
</dbReference>
<evidence type="ECO:0000256" key="8">
    <source>
        <dbReference type="ARBA" id="ARBA00022777"/>
    </source>
</evidence>
<feature type="compositionally biased region" description="Low complexity" evidence="13">
    <location>
        <begin position="324"/>
        <end position="347"/>
    </location>
</feature>
<dbReference type="PROSITE" id="PS50851">
    <property type="entry name" value="CHEW"/>
    <property type="match status" value="1"/>
</dbReference>
<dbReference type="Proteomes" id="UP000185622">
    <property type="component" value="Chromosome"/>
</dbReference>
<evidence type="ECO:0000256" key="9">
    <source>
        <dbReference type="ARBA" id="ARBA00022840"/>
    </source>
</evidence>
<evidence type="ECO:0000256" key="3">
    <source>
        <dbReference type="ARBA" id="ARBA00021495"/>
    </source>
</evidence>
<dbReference type="CDD" id="cd16916">
    <property type="entry name" value="HATPase_CheA-like"/>
    <property type="match status" value="1"/>
</dbReference>
<keyword evidence="7" id="KW-0547">Nucleotide-binding</keyword>
<feature type="domain" description="Histidine kinase" evidence="14">
    <location>
        <begin position="414"/>
        <end position="596"/>
    </location>
</feature>
<dbReference type="CDD" id="cd00731">
    <property type="entry name" value="CheA_reg"/>
    <property type="match status" value="1"/>
</dbReference>
<evidence type="ECO:0000256" key="6">
    <source>
        <dbReference type="ARBA" id="ARBA00022679"/>
    </source>
</evidence>
<dbReference type="EMBL" id="CP019437">
    <property type="protein sequence ID" value="AQS48171.1"/>
    <property type="molecule type" value="Genomic_DNA"/>
</dbReference>
<dbReference type="InterPro" id="IPR036097">
    <property type="entry name" value="HisK_dim/P_sf"/>
</dbReference>
<dbReference type="Pfam" id="PF02895">
    <property type="entry name" value="H-kinase_dim"/>
    <property type="match status" value="1"/>
</dbReference>
<dbReference type="SUPFAM" id="SSF50341">
    <property type="entry name" value="CheW-like"/>
    <property type="match status" value="1"/>
</dbReference>
<keyword evidence="8" id="KW-0418">Kinase</keyword>
<evidence type="ECO:0000313" key="18">
    <source>
        <dbReference type="Proteomes" id="UP000185622"/>
    </source>
</evidence>
<dbReference type="InterPro" id="IPR036641">
    <property type="entry name" value="HPT_dom_sf"/>
</dbReference>
<dbReference type="PROSITE" id="PS50894">
    <property type="entry name" value="HPT"/>
    <property type="match status" value="1"/>
</dbReference>
<dbReference type="InterPro" id="IPR004358">
    <property type="entry name" value="Sig_transdc_His_kin-like_C"/>
</dbReference>
<gene>
    <name evidence="17" type="ORF">BMG03_10450</name>
</gene>